<name>A0A1I3Z7P1_9PROT</name>
<keyword evidence="1" id="KW-0732">Signal</keyword>
<evidence type="ECO:0000313" key="3">
    <source>
        <dbReference type="Proteomes" id="UP000199473"/>
    </source>
</evidence>
<dbReference type="OrthoDB" id="8161147at2"/>
<dbReference type="Proteomes" id="UP000199473">
    <property type="component" value="Unassembled WGS sequence"/>
</dbReference>
<reference evidence="2 3" key="1">
    <citation type="submission" date="2016-10" db="EMBL/GenBank/DDBJ databases">
        <authorList>
            <person name="de Groot N.N."/>
        </authorList>
    </citation>
    <scope>NUCLEOTIDE SEQUENCE [LARGE SCALE GENOMIC DNA]</scope>
    <source>
        <strain evidence="2 3">DSM 19981</strain>
    </source>
</reference>
<dbReference type="RefSeq" id="WP_092958135.1">
    <property type="nucleotide sequence ID" value="NZ_FOSQ01000002.1"/>
</dbReference>
<protein>
    <submittedName>
        <fullName evidence="2">Uncharacterized protein</fullName>
    </submittedName>
</protein>
<dbReference type="EMBL" id="FOSQ01000002">
    <property type="protein sequence ID" value="SFK39626.1"/>
    <property type="molecule type" value="Genomic_DNA"/>
</dbReference>
<feature type="chain" id="PRO_5011722150" evidence="1">
    <location>
        <begin position="26"/>
        <end position="135"/>
    </location>
</feature>
<evidence type="ECO:0000256" key="1">
    <source>
        <dbReference type="SAM" id="SignalP"/>
    </source>
</evidence>
<evidence type="ECO:0000313" key="2">
    <source>
        <dbReference type="EMBL" id="SFK39626.1"/>
    </source>
</evidence>
<dbReference type="AlphaFoldDB" id="A0A1I3Z7P1"/>
<feature type="signal peptide" evidence="1">
    <location>
        <begin position="1"/>
        <end position="25"/>
    </location>
</feature>
<organism evidence="2 3">
    <name type="scientific">Falsiroseomonas stagni DSM 19981</name>
    <dbReference type="NCBI Taxonomy" id="1123062"/>
    <lineage>
        <taxon>Bacteria</taxon>
        <taxon>Pseudomonadati</taxon>
        <taxon>Pseudomonadota</taxon>
        <taxon>Alphaproteobacteria</taxon>
        <taxon>Acetobacterales</taxon>
        <taxon>Roseomonadaceae</taxon>
        <taxon>Falsiroseomonas</taxon>
    </lineage>
</organism>
<accession>A0A1I3Z7P1</accession>
<sequence length="135" mass="14482">MPRSPILPALLLALVLLSPRHQAMAQATPAQPVLTPSAFLAWPPLERRFASTGGGGWVIDDYDPRRVGAVCVTDFTVFSPAGERILNTVVFDAVPVEGGGVLCTRGRWRGRDGNGEGTTPLEVFIRADGARFRSP</sequence>
<dbReference type="STRING" id="1123062.SAMN02745775_102222"/>
<proteinExistence type="predicted"/>
<keyword evidence="3" id="KW-1185">Reference proteome</keyword>
<gene>
    <name evidence="2" type="ORF">SAMN02745775_102222</name>
</gene>